<evidence type="ECO:0000256" key="7">
    <source>
        <dbReference type="ARBA" id="ARBA00054744"/>
    </source>
</evidence>
<dbReference type="FunFam" id="2.30.29.70:FF:000001">
    <property type="entry name" value="Proteasomal ubiquitin receptor ADRM1"/>
    <property type="match status" value="1"/>
</dbReference>
<dbReference type="EMBL" id="OC856605">
    <property type="protein sequence ID" value="CAD7624003.1"/>
    <property type="molecule type" value="Genomic_DNA"/>
</dbReference>
<dbReference type="Pfam" id="PF04683">
    <property type="entry name" value="Rpn13_ADRM1_Pru"/>
    <property type="match status" value="1"/>
</dbReference>
<dbReference type="InterPro" id="IPR044868">
    <property type="entry name" value="Rpn13/ADRM1_Pru"/>
</dbReference>
<evidence type="ECO:0000313" key="10">
    <source>
        <dbReference type="EMBL" id="CAD7624003.1"/>
    </source>
</evidence>
<dbReference type="PROSITE" id="PS51917">
    <property type="entry name" value="PRU"/>
    <property type="match status" value="1"/>
</dbReference>
<comment type="function">
    <text evidence="7">May function as a proteasomal ubiquitin receptor. May promote the deubiquitinating activity associated with the 26S proteasome.</text>
</comment>
<evidence type="ECO:0000313" key="12">
    <source>
        <dbReference type="Proteomes" id="UP000759131"/>
    </source>
</evidence>
<evidence type="ECO:0000256" key="6">
    <source>
        <dbReference type="ARBA" id="ARBA00023242"/>
    </source>
</evidence>
<organism evidence="11">
    <name type="scientific">Medioppia subpectinata</name>
    <dbReference type="NCBI Taxonomy" id="1979941"/>
    <lineage>
        <taxon>Eukaryota</taxon>
        <taxon>Metazoa</taxon>
        <taxon>Ecdysozoa</taxon>
        <taxon>Arthropoda</taxon>
        <taxon>Chelicerata</taxon>
        <taxon>Arachnida</taxon>
        <taxon>Acari</taxon>
        <taxon>Acariformes</taxon>
        <taxon>Sarcoptiformes</taxon>
        <taxon>Oribatida</taxon>
        <taxon>Brachypylina</taxon>
        <taxon>Oppioidea</taxon>
        <taxon>Oppiidae</taxon>
        <taxon>Medioppia</taxon>
    </lineage>
</organism>
<dbReference type="EMBL" id="OC856605">
    <property type="protein sequence ID" value="CAD7624004.1"/>
    <property type="molecule type" value="Genomic_DNA"/>
</dbReference>
<comment type="similarity">
    <text evidence="3">Belongs to the ADRM1 family.</text>
</comment>
<feature type="domain" description="Pru" evidence="9">
    <location>
        <begin position="15"/>
        <end position="113"/>
    </location>
</feature>
<dbReference type="GO" id="GO:0061133">
    <property type="term" value="F:endopeptidase activator activity"/>
    <property type="evidence" value="ECO:0007669"/>
    <property type="project" value="TreeGrafter"/>
</dbReference>
<keyword evidence="5" id="KW-0647">Proteasome</keyword>
<dbReference type="InterPro" id="IPR006773">
    <property type="entry name" value="Rpn13/ADRM1"/>
</dbReference>
<keyword evidence="6" id="KW-0539">Nucleus</keyword>
<dbReference type="Proteomes" id="UP000759131">
    <property type="component" value="Unassembled WGS sequence"/>
</dbReference>
<accession>A0A7R9KIR8</accession>
<dbReference type="GO" id="GO:0005634">
    <property type="term" value="C:nucleus"/>
    <property type="evidence" value="ECO:0007669"/>
    <property type="project" value="UniProtKB-SubCell"/>
</dbReference>
<evidence type="ECO:0000256" key="5">
    <source>
        <dbReference type="ARBA" id="ARBA00022942"/>
    </source>
</evidence>
<sequence length="113" mass="13076">MSRAFLFGGNTGAQTRSQYLVEFKAGKMTQTGSTVSPVKGRKGLVYLHQSSDDQLMHFCWKDRQTGHIEDDLIIFPDEAEFKRVTQCTTGRVFVLKFKPSSRRFFYWSQEPKE</sequence>
<dbReference type="AlphaFoldDB" id="A0A7R9KIR8"/>
<dbReference type="GO" id="GO:0005737">
    <property type="term" value="C:cytoplasm"/>
    <property type="evidence" value="ECO:0007669"/>
    <property type="project" value="UniProtKB-SubCell"/>
</dbReference>
<protein>
    <recommendedName>
        <fullName evidence="8">Proteasomal ubiquitin receptor ADRM1 homolog</fullName>
    </recommendedName>
</protein>
<dbReference type="PANTHER" id="PTHR12225">
    <property type="entry name" value="ADHESION REGULATING MOLECULE 1 110 KDA CELL MEMBRANE GLYCOPROTEIN"/>
    <property type="match status" value="1"/>
</dbReference>
<dbReference type="GO" id="GO:0008541">
    <property type="term" value="C:proteasome regulatory particle, lid subcomplex"/>
    <property type="evidence" value="ECO:0007669"/>
    <property type="project" value="TreeGrafter"/>
</dbReference>
<keyword evidence="12" id="KW-1185">Reference proteome</keyword>
<dbReference type="OrthoDB" id="340431at2759"/>
<dbReference type="GO" id="GO:0070628">
    <property type="term" value="F:proteasome binding"/>
    <property type="evidence" value="ECO:0007669"/>
    <property type="project" value="TreeGrafter"/>
</dbReference>
<dbReference type="EMBL" id="CAJPIZ010002030">
    <property type="protein sequence ID" value="CAG2104434.1"/>
    <property type="molecule type" value="Genomic_DNA"/>
</dbReference>
<reference evidence="11" key="1">
    <citation type="submission" date="2020-11" db="EMBL/GenBank/DDBJ databases">
        <authorList>
            <person name="Tran Van P."/>
        </authorList>
    </citation>
    <scope>NUCLEOTIDE SEQUENCE</scope>
</reference>
<gene>
    <name evidence="10" type="ORF">OSB1V03_LOCUS4450</name>
    <name evidence="11" type="ORF">OSB1V03_LOCUS4451</name>
</gene>
<dbReference type="InterPro" id="IPR038633">
    <property type="entry name" value="Rpn13/ADRM1_Pru_sf"/>
</dbReference>
<evidence type="ECO:0000256" key="2">
    <source>
        <dbReference type="ARBA" id="ARBA00004496"/>
    </source>
</evidence>
<dbReference type="CDD" id="cd13314">
    <property type="entry name" value="PH_Rpn13"/>
    <property type="match status" value="1"/>
</dbReference>
<dbReference type="EMBL" id="CAJPIZ010002030">
    <property type="protein sequence ID" value="CAG2104433.1"/>
    <property type="molecule type" value="Genomic_DNA"/>
</dbReference>
<evidence type="ECO:0000259" key="9">
    <source>
        <dbReference type="PROSITE" id="PS51917"/>
    </source>
</evidence>
<proteinExistence type="inferred from homology"/>
<dbReference type="PANTHER" id="PTHR12225:SF0">
    <property type="entry name" value="PROTEASOMAL UBIQUITIN RECEPTOR ADRM1"/>
    <property type="match status" value="1"/>
</dbReference>
<name>A0A7R9KIR8_9ACAR</name>
<feature type="non-terminal residue" evidence="11">
    <location>
        <position position="113"/>
    </location>
</feature>
<evidence type="ECO:0000256" key="1">
    <source>
        <dbReference type="ARBA" id="ARBA00004123"/>
    </source>
</evidence>
<comment type="subcellular location">
    <subcellularLocation>
        <location evidence="2">Cytoplasm</location>
    </subcellularLocation>
    <subcellularLocation>
        <location evidence="1">Nucleus</location>
    </subcellularLocation>
</comment>
<dbReference type="Gene3D" id="2.30.29.70">
    <property type="entry name" value="Proteasomal ubiquitin receptor Rpn13/ADRM1"/>
    <property type="match status" value="1"/>
</dbReference>
<evidence type="ECO:0000256" key="3">
    <source>
        <dbReference type="ARBA" id="ARBA00009216"/>
    </source>
</evidence>
<evidence type="ECO:0000313" key="11">
    <source>
        <dbReference type="EMBL" id="CAD7624004.1"/>
    </source>
</evidence>
<evidence type="ECO:0000256" key="4">
    <source>
        <dbReference type="ARBA" id="ARBA00022490"/>
    </source>
</evidence>
<keyword evidence="4" id="KW-0963">Cytoplasm</keyword>
<evidence type="ECO:0000256" key="8">
    <source>
        <dbReference type="ARBA" id="ARBA00070663"/>
    </source>
</evidence>